<accession>B9M9K7</accession>
<sequence length="354" mass="37981">MLDFTSSQYLGLRHPFHALEPWTTFTLGGPAALAEPEGFKAVAHALARLQGCERGVLAPSTLHLFWDLFGLLGDRRNAIYCDAGIYPIARWGVERAAGKGAVVRFFSHHNPIALRQLMDGCERGTRPVVVADGFCPACGSVAPLEEYLACAREYGGVLVIDDTQALGIFGHSPGPAFPYGRDGGGVLRWSGIHGDDIMVIASLAKGFGVPLAVLSGSSLMIRQFEKMSGTRVHCSPPSIAVVHVARRALAVNRQRGDELRLRLAMLVERFSRGVDRAGLATTSGIFPMQTLEETAAIDGIALHAKLLRAGVRTVLQQAGRGGRGRVTLIISAFHDPLMVDRAVAALRRAAADCR</sequence>
<dbReference type="InterPro" id="IPR015422">
    <property type="entry name" value="PyrdxlP-dep_Trfase_small"/>
</dbReference>
<reference evidence="4 5" key="1">
    <citation type="submission" date="2009-01" db="EMBL/GenBank/DDBJ databases">
        <title>Complete sequence of Geobacter sp. FRC-32.</title>
        <authorList>
            <consortium name="US DOE Joint Genome Institute"/>
            <person name="Lucas S."/>
            <person name="Copeland A."/>
            <person name="Lapidus A."/>
            <person name="Glavina del Rio T."/>
            <person name="Dalin E."/>
            <person name="Tice H."/>
            <person name="Bruce D."/>
            <person name="Goodwin L."/>
            <person name="Pitluck S."/>
            <person name="Saunders E."/>
            <person name="Brettin T."/>
            <person name="Detter J.C."/>
            <person name="Han C."/>
            <person name="Larimer F."/>
            <person name="Land M."/>
            <person name="Hauser L."/>
            <person name="Kyrpides N."/>
            <person name="Ovchinnikova G."/>
            <person name="Kostka J."/>
            <person name="Richardson P."/>
        </authorList>
    </citation>
    <scope>NUCLEOTIDE SEQUENCE [LARGE SCALE GENOMIC DNA]</scope>
    <source>
        <strain evidence="5">DSM 22248 / JCM 15807 / FRC-32</strain>
    </source>
</reference>
<dbReference type="InterPro" id="IPR015421">
    <property type="entry name" value="PyrdxlP-dep_Trfase_major"/>
</dbReference>
<dbReference type="Proteomes" id="UP000007721">
    <property type="component" value="Chromosome"/>
</dbReference>
<dbReference type="HOGENOM" id="CLU_735059_0_0_7"/>
<evidence type="ECO:0000256" key="1">
    <source>
        <dbReference type="ARBA" id="ARBA00001933"/>
    </source>
</evidence>
<dbReference type="Pfam" id="PF00155">
    <property type="entry name" value="Aminotran_1_2"/>
    <property type="match status" value="1"/>
</dbReference>
<dbReference type="InterPro" id="IPR050087">
    <property type="entry name" value="AON_synthase_class-II"/>
</dbReference>
<dbReference type="InterPro" id="IPR015424">
    <property type="entry name" value="PyrdxlP-dep_Trfase"/>
</dbReference>
<dbReference type="GO" id="GO:0030170">
    <property type="term" value="F:pyridoxal phosphate binding"/>
    <property type="evidence" value="ECO:0007669"/>
    <property type="project" value="InterPro"/>
</dbReference>
<evidence type="ECO:0000256" key="2">
    <source>
        <dbReference type="ARBA" id="ARBA00022679"/>
    </source>
</evidence>
<dbReference type="PANTHER" id="PTHR13693">
    <property type="entry name" value="CLASS II AMINOTRANSFERASE/8-AMINO-7-OXONONANOATE SYNTHASE"/>
    <property type="match status" value="1"/>
</dbReference>
<keyword evidence="5" id="KW-1185">Reference proteome</keyword>
<dbReference type="EMBL" id="CP001390">
    <property type="protein sequence ID" value="ACM20579.1"/>
    <property type="molecule type" value="Genomic_DNA"/>
</dbReference>
<dbReference type="eggNOG" id="COG0156">
    <property type="taxonomic scope" value="Bacteria"/>
</dbReference>
<protein>
    <submittedName>
        <fullName evidence="4">Pyridoxal-5'-phosphate-dependent enzyme</fullName>
    </submittedName>
</protein>
<organism evidence="4 5">
    <name type="scientific">Geotalea daltonii (strain DSM 22248 / JCM 15807 / FRC-32)</name>
    <name type="common">Geobacter daltonii</name>
    <dbReference type="NCBI Taxonomy" id="316067"/>
    <lineage>
        <taxon>Bacteria</taxon>
        <taxon>Pseudomonadati</taxon>
        <taxon>Thermodesulfobacteriota</taxon>
        <taxon>Desulfuromonadia</taxon>
        <taxon>Geobacterales</taxon>
        <taxon>Geobacteraceae</taxon>
        <taxon>Geotalea</taxon>
    </lineage>
</organism>
<dbReference type="SUPFAM" id="SSF53383">
    <property type="entry name" value="PLP-dependent transferases"/>
    <property type="match status" value="1"/>
</dbReference>
<dbReference type="AlphaFoldDB" id="B9M9K7"/>
<evidence type="ECO:0000259" key="3">
    <source>
        <dbReference type="Pfam" id="PF00155"/>
    </source>
</evidence>
<dbReference type="Gene3D" id="3.90.1150.10">
    <property type="entry name" value="Aspartate Aminotransferase, domain 1"/>
    <property type="match status" value="1"/>
</dbReference>
<dbReference type="Gene3D" id="3.40.640.10">
    <property type="entry name" value="Type I PLP-dependent aspartate aminotransferase-like (Major domain)"/>
    <property type="match status" value="1"/>
</dbReference>
<name>B9M9K7_GEODF</name>
<dbReference type="InterPro" id="IPR004839">
    <property type="entry name" value="Aminotransferase_I/II_large"/>
</dbReference>
<feature type="domain" description="Aminotransferase class I/classII large" evidence="3">
    <location>
        <begin position="74"/>
        <end position="345"/>
    </location>
</feature>
<dbReference type="RefSeq" id="WP_012647308.1">
    <property type="nucleotide sequence ID" value="NC_011979.1"/>
</dbReference>
<evidence type="ECO:0000313" key="4">
    <source>
        <dbReference type="EMBL" id="ACM20579.1"/>
    </source>
</evidence>
<dbReference type="STRING" id="316067.Geob_2225"/>
<evidence type="ECO:0000313" key="5">
    <source>
        <dbReference type="Proteomes" id="UP000007721"/>
    </source>
</evidence>
<proteinExistence type="predicted"/>
<gene>
    <name evidence="4" type="ordered locus">Geob_2225</name>
</gene>
<dbReference type="GO" id="GO:0016740">
    <property type="term" value="F:transferase activity"/>
    <property type="evidence" value="ECO:0007669"/>
    <property type="project" value="UniProtKB-KW"/>
</dbReference>
<comment type="cofactor">
    <cofactor evidence="1">
        <name>pyridoxal 5'-phosphate</name>
        <dbReference type="ChEBI" id="CHEBI:597326"/>
    </cofactor>
</comment>
<dbReference type="KEGG" id="geo:Geob_2225"/>
<dbReference type="OrthoDB" id="5496437at2"/>
<keyword evidence="2" id="KW-0808">Transferase</keyword>